<protein>
    <submittedName>
        <fullName evidence="2">Uncharacterized protein</fullName>
    </submittedName>
</protein>
<gene>
    <name evidence="2" type="ORF">Daesc_008793</name>
</gene>
<dbReference type="EMBL" id="JBANMG010000008">
    <property type="protein sequence ID" value="KAK6950465.1"/>
    <property type="molecule type" value="Genomic_DNA"/>
</dbReference>
<feature type="compositionally biased region" description="Basic and acidic residues" evidence="1">
    <location>
        <begin position="840"/>
        <end position="851"/>
    </location>
</feature>
<feature type="compositionally biased region" description="Basic residues" evidence="1">
    <location>
        <begin position="230"/>
        <end position="249"/>
    </location>
</feature>
<accession>A0AAX6MCU7</accession>
<feature type="compositionally biased region" description="Polar residues" evidence="1">
    <location>
        <begin position="664"/>
        <end position="674"/>
    </location>
</feature>
<feature type="region of interest" description="Disordered" evidence="1">
    <location>
        <begin position="457"/>
        <end position="851"/>
    </location>
</feature>
<feature type="compositionally biased region" description="Low complexity" evidence="1">
    <location>
        <begin position="635"/>
        <end position="644"/>
    </location>
</feature>
<feature type="compositionally biased region" description="Acidic residues" evidence="1">
    <location>
        <begin position="96"/>
        <end position="106"/>
    </location>
</feature>
<organism evidence="2 3">
    <name type="scientific">Daldinia eschscholtzii</name>
    <dbReference type="NCBI Taxonomy" id="292717"/>
    <lineage>
        <taxon>Eukaryota</taxon>
        <taxon>Fungi</taxon>
        <taxon>Dikarya</taxon>
        <taxon>Ascomycota</taxon>
        <taxon>Pezizomycotina</taxon>
        <taxon>Sordariomycetes</taxon>
        <taxon>Xylariomycetidae</taxon>
        <taxon>Xylariales</taxon>
        <taxon>Hypoxylaceae</taxon>
        <taxon>Daldinia</taxon>
    </lineage>
</organism>
<feature type="compositionally biased region" description="Basic and acidic residues" evidence="1">
    <location>
        <begin position="269"/>
        <end position="307"/>
    </location>
</feature>
<proteinExistence type="predicted"/>
<feature type="compositionally biased region" description="Low complexity" evidence="1">
    <location>
        <begin position="614"/>
        <end position="624"/>
    </location>
</feature>
<feature type="compositionally biased region" description="Basic residues" evidence="1">
    <location>
        <begin position="172"/>
        <end position="190"/>
    </location>
</feature>
<feature type="compositionally biased region" description="Gly residues" evidence="1">
    <location>
        <begin position="625"/>
        <end position="634"/>
    </location>
</feature>
<dbReference type="Proteomes" id="UP001369815">
    <property type="component" value="Unassembled WGS sequence"/>
</dbReference>
<feature type="region of interest" description="Disordered" evidence="1">
    <location>
        <begin position="125"/>
        <end position="350"/>
    </location>
</feature>
<feature type="compositionally biased region" description="Polar residues" evidence="1">
    <location>
        <begin position="80"/>
        <end position="95"/>
    </location>
</feature>
<feature type="compositionally biased region" description="Basic and acidic residues" evidence="1">
    <location>
        <begin position="559"/>
        <end position="577"/>
    </location>
</feature>
<sequence length="851" mass="92683">MPPNSFCEWAAGRNAPQHLTQRKPRPVFALQLETDDEYESDVLKITYPRTGRTRHPHGKKVRFRDDAHRVEEREPFIQPSLDSDTDASSTVVEANSSDEEESTDEDLVLDCPCTNCAATRRMLKKTNQAKGKSKKHQVDSSTHGSKNDAAAVHARHKEKKAKEAEALSSRGRGSKRRTKQKVRKVYKKSSGHVETNESSTGSETATEDGTGEETESDSEAESQSGSERVSHKKRGRKKGKGHGSRQHGNRGRDGRSRKSKHGEKRSQRHRQDSRNRSRDRNSNRGDHNEKHGWQDSHRRDTREKEEAPQQDISSEDIIPRRADEINTTRTKEFDTEARTKLGEPTQYPPQNLRYPPQQANFLMPPHPRVLQVEHAVELPNDPRPNAFFDGVHGIMRVYHGPHYGNAYGQLYPNAPYLLGFSLSPEDSLRHLYHNILNLLSILRMILLNNPHPQIGGAPADNPWLQGYGSVTVGKPPEENQEAHSTPNSNRKNNEAWSEQHSTPTKHTKPAEPNSRSDRGGKSNVIPSIEVVDTEKPQGGRRTRNKPWGTQGVHGSQKASESKDEGKTDSKDAVRAEISENNASFDDMVARAEALFKTTSERFSPVPPNEGDQAGDGTFGDNNNGDWGGGNGWGDGNDAAAGDNSWGEKDAQETTTGVADPSKPTEGNSNDNSSDPAGGNASIDNVVHGDQSSNNNNNGKNDGDNGSGSTNDGNNGGNKDSKRSKAGSKRGTPTKGLPGCWVSNPPSENEDAKPPSGPDNVGPHPSGDGDGNGKKGKGKGKQKGRGKLDNNQASGSSSGNGNGNGNGNDNDGWGGVNTTWGDQDVAQSSGGVFDNDEDENNKDGKEQQGVEW</sequence>
<feature type="compositionally biased region" description="Acidic residues" evidence="1">
    <location>
        <begin position="205"/>
        <end position="220"/>
    </location>
</feature>
<feature type="compositionally biased region" description="Polar residues" evidence="1">
    <location>
        <begin position="482"/>
        <end position="504"/>
    </location>
</feature>
<reference evidence="2 3" key="1">
    <citation type="journal article" date="2024" name="Front Chem Biol">
        <title>Unveiling the potential of Daldinia eschscholtzii MFLUCC 19-0629 through bioactivity and bioinformatics studies for enhanced sustainable agriculture production.</title>
        <authorList>
            <person name="Brooks S."/>
            <person name="Weaver J.A."/>
            <person name="Klomchit A."/>
            <person name="Alharthi S.A."/>
            <person name="Onlamun T."/>
            <person name="Nurani R."/>
            <person name="Vong T.K."/>
            <person name="Alberti F."/>
            <person name="Greco C."/>
        </authorList>
    </citation>
    <scope>NUCLEOTIDE SEQUENCE [LARGE SCALE GENOMIC DNA]</scope>
    <source>
        <strain evidence="2">MFLUCC 19-0629</strain>
    </source>
</reference>
<comment type="caution">
    <text evidence="2">The sequence shown here is derived from an EMBL/GenBank/DDBJ whole genome shotgun (WGS) entry which is preliminary data.</text>
</comment>
<feature type="compositionally biased region" description="Basic residues" evidence="1">
    <location>
        <begin position="773"/>
        <end position="784"/>
    </location>
</feature>
<feature type="compositionally biased region" description="Basic and acidic residues" evidence="1">
    <location>
        <begin position="63"/>
        <end position="75"/>
    </location>
</feature>
<feature type="compositionally biased region" description="Basic residues" evidence="1">
    <location>
        <begin position="257"/>
        <end position="268"/>
    </location>
</feature>
<feature type="compositionally biased region" description="Basic residues" evidence="1">
    <location>
        <begin position="51"/>
        <end position="62"/>
    </location>
</feature>
<feature type="compositionally biased region" description="Low complexity" evidence="1">
    <location>
        <begin position="688"/>
        <end position="699"/>
    </location>
</feature>
<name>A0AAX6MCU7_9PEZI</name>
<feature type="region of interest" description="Disordered" evidence="1">
    <location>
        <begin position="49"/>
        <end position="106"/>
    </location>
</feature>
<keyword evidence="3" id="KW-1185">Reference proteome</keyword>
<feature type="compositionally biased region" description="Polar residues" evidence="1">
    <location>
        <begin position="817"/>
        <end position="829"/>
    </location>
</feature>
<feature type="compositionally biased region" description="Basic and acidic residues" evidence="1">
    <location>
        <begin position="317"/>
        <end position="341"/>
    </location>
</feature>
<evidence type="ECO:0000313" key="3">
    <source>
        <dbReference type="Proteomes" id="UP001369815"/>
    </source>
</evidence>
<evidence type="ECO:0000313" key="2">
    <source>
        <dbReference type="EMBL" id="KAK6950465.1"/>
    </source>
</evidence>
<dbReference type="AlphaFoldDB" id="A0AAX6MCU7"/>
<evidence type="ECO:0000256" key="1">
    <source>
        <dbReference type="SAM" id="MobiDB-lite"/>
    </source>
</evidence>